<dbReference type="AlphaFoldDB" id="A0A4Q9DFE3"/>
<proteinExistence type="predicted"/>
<dbReference type="PROSITE" id="PS50893">
    <property type="entry name" value="ABC_TRANSPORTER_2"/>
    <property type="match status" value="1"/>
</dbReference>
<name>A0A4Q9DFE3_9BACL</name>
<dbReference type="Gene3D" id="3.40.50.300">
    <property type="entry name" value="P-loop containing nucleotide triphosphate hydrolases"/>
    <property type="match status" value="1"/>
</dbReference>
<evidence type="ECO:0000259" key="3">
    <source>
        <dbReference type="PROSITE" id="PS50893"/>
    </source>
</evidence>
<organism evidence="4 5">
    <name type="scientific">Paenibacillus thalictri</name>
    <dbReference type="NCBI Taxonomy" id="2527873"/>
    <lineage>
        <taxon>Bacteria</taxon>
        <taxon>Bacillati</taxon>
        <taxon>Bacillota</taxon>
        <taxon>Bacilli</taxon>
        <taxon>Bacillales</taxon>
        <taxon>Paenibacillaceae</taxon>
        <taxon>Paenibacillus</taxon>
    </lineage>
</organism>
<dbReference type="PANTHER" id="PTHR42764:SF1">
    <property type="entry name" value="PHOSPHONATES UTILIZATION ATP-BINDING PROTEIN PHNK-RELATED"/>
    <property type="match status" value="1"/>
</dbReference>
<dbReference type="GO" id="GO:0019700">
    <property type="term" value="P:organic phosphonate catabolic process"/>
    <property type="evidence" value="ECO:0007669"/>
    <property type="project" value="TreeGrafter"/>
</dbReference>
<comment type="caution">
    <text evidence="4">The sequence shown here is derived from an EMBL/GenBank/DDBJ whole genome shotgun (WGS) entry which is preliminary data.</text>
</comment>
<dbReference type="InterPro" id="IPR003593">
    <property type="entry name" value="AAA+_ATPase"/>
</dbReference>
<gene>
    <name evidence="4" type="ORF">EYB31_32925</name>
</gene>
<dbReference type="PROSITE" id="PS00211">
    <property type="entry name" value="ABC_TRANSPORTER_1"/>
    <property type="match status" value="1"/>
</dbReference>
<dbReference type="InterPro" id="IPR012700">
    <property type="entry name" value="PhnK"/>
</dbReference>
<keyword evidence="2 4" id="KW-0067">ATP-binding</keyword>
<evidence type="ECO:0000256" key="2">
    <source>
        <dbReference type="ARBA" id="ARBA00022840"/>
    </source>
</evidence>
<dbReference type="CDD" id="cd03257">
    <property type="entry name" value="ABC_NikE_OppD_transporters"/>
    <property type="match status" value="1"/>
</dbReference>
<dbReference type="InterPro" id="IPR003439">
    <property type="entry name" value="ABC_transporter-like_ATP-bd"/>
</dbReference>
<evidence type="ECO:0000313" key="4">
    <source>
        <dbReference type="EMBL" id="TBL70576.1"/>
    </source>
</evidence>
<evidence type="ECO:0000313" key="5">
    <source>
        <dbReference type="Proteomes" id="UP000293142"/>
    </source>
</evidence>
<dbReference type="SUPFAM" id="SSF52540">
    <property type="entry name" value="P-loop containing nucleoside triphosphate hydrolases"/>
    <property type="match status" value="1"/>
</dbReference>
<dbReference type="GO" id="GO:0005524">
    <property type="term" value="F:ATP binding"/>
    <property type="evidence" value="ECO:0007669"/>
    <property type="project" value="UniProtKB-KW"/>
</dbReference>
<accession>A0A4Q9DFE3</accession>
<dbReference type="InterPro" id="IPR017871">
    <property type="entry name" value="ABC_transporter-like_CS"/>
</dbReference>
<dbReference type="SMART" id="SM00382">
    <property type="entry name" value="AAA"/>
    <property type="match status" value="1"/>
</dbReference>
<dbReference type="Proteomes" id="UP000293142">
    <property type="component" value="Unassembled WGS sequence"/>
</dbReference>
<dbReference type="PIRSF" id="PIRSF037116">
    <property type="entry name" value="CP_lyase_PhnK"/>
    <property type="match status" value="1"/>
</dbReference>
<keyword evidence="1" id="KW-0547">Nucleotide-binding</keyword>
<feature type="domain" description="ABC transporter" evidence="3">
    <location>
        <begin position="27"/>
        <end position="275"/>
    </location>
</feature>
<dbReference type="EMBL" id="SIRE01000031">
    <property type="protein sequence ID" value="TBL70576.1"/>
    <property type="molecule type" value="Genomic_DNA"/>
</dbReference>
<keyword evidence="5" id="KW-1185">Reference proteome</keyword>
<dbReference type="PANTHER" id="PTHR42764">
    <property type="entry name" value="PHOSPHONATES UTILIZATION ATP-BINDING PROTEIN PHNK-RELATED"/>
    <property type="match status" value="1"/>
</dbReference>
<dbReference type="InterPro" id="IPR027417">
    <property type="entry name" value="P-loop_NTPase"/>
</dbReference>
<reference evidence="4 5" key="1">
    <citation type="submission" date="2019-02" db="EMBL/GenBank/DDBJ databases">
        <title>Paenibacillus sp. nov., isolated from surface-sterilized tissue of Thalictrum simplex L.</title>
        <authorList>
            <person name="Tuo L."/>
        </authorList>
    </citation>
    <scope>NUCLEOTIDE SEQUENCE [LARGE SCALE GENOMIC DNA]</scope>
    <source>
        <strain evidence="4 5">N2SHLJ1</strain>
    </source>
</reference>
<dbReference type="Pfam" id="PF00005">
    <property type="entry name" value="ABC_tran"/>
    <property type="match status" value="1"/>
</dbReference>
<sequence length="279" mass="30811">MTETPLLQVRGLSKRYGAGCSLCEHPVSGDDAPVRCPACGSIWACRSLDFHVYPGEILGVVGESGSGKSTMVKCLYFDEAITGGEMRITAYKNGTSELFTESSQQKRYIRNHLMGMVYQNPLLGLRMNFSSSGNIAEKLFAAGHFHVGTIRERASSLLDRVEIPVSRMDEPPKQFSGGMQQRVQISKALANHPPLLLLDEVTTGLDLSVQAKVIDLIRDIQRELQVAMIVVSHDLGVIRMLADRTMVMRNGCIVEQGLTDQILEDPQHPYTQLLVHSLL</sequence>
<dbReference type="GO" id="GO:0016887">
    <property type="term" value="F:ATP hydrolysis activity"/>
    <property type="evidence" value="ECO:0007669"/>
    <property type="project" value="InterPro"/>
</dbReference>
<protein>
    <submittedName>
        <fullName evidence="4">ATP-binding cassette domain-containing protein</fullName>
    </submittedName>
</protein>
<dbReference type="OrthoDB" id="9779287at2"/>
<evidence type="ECO:0000256" key="1">
    <source>
        <dbReference type="ARBA" id="ARBA00022741"/>
    </source>
</evidence>